<comment type="caution">
    <text evidence="1">The sequence shown here is derived from an EMBL/GenBank/DDBJ whole genome shotgun (WGS) entry which is preliminary data.</text>
</comment>
<proteinExistence type="predicted"/>
<organism evidence="1 2">
    <name type="scientific">Chrysochromulina tobinii</name>
    <dbReference type="NCBI Taxonomy" id="1460289"/>
    <lineage>
        <taxon>Eukaryota</taxon>
        <taxon>Haptista</taxon>
        <taxon>Haptophyta</taxon>
        <taxon>Prymnesiophyceae</taxon>
        <taxon>Prymnesiales</taxon>
        <taxon>Chrysochromulinaceae</taxon>
        <taxon>Chrysochromulina</taxon>
    </lineage>
</organism>
<reference evidence="2" key="1">
    <citation type="journal article" date="2015" name="PLoS Genet.">
        <title>Genome Sequence and Transcriptome Analyses of Chrysochromulina tobin: Metabolic Tools for Enhanced Algal Fitness in the Prominent Order Prymnesiales (Haptophyceae).</title>
        <authorList>
            <person name="Hovde B.T."/>
            <person name="Deodato C.R."/>
            <person name="Hunsperger H.M."/>
            <person name="Ryken S.A."/>
            <person name="Yost W."/>
            <person name="Jha R.K."/>
            <person name="Patterson J."/>
            <person name="Monnat R.J. Jr."/>
            <person name="Barlow S.B."/>
            <person name="Starkenburg S.R."/>
            <person name="Cattolico R.A."/>
        </authorList>
    </citation>
    <scope>NUCLEOTIDE SEQUENCE</scope>
    <source>
        <strain evidence="2">CCMP291</strain>
    </source>
</reference>
<evidence type="ECO:0000313" key="2">
    <source>
        <dbReference type="Proteomes" id="UP000037460"/>
    </source>
</evidence>
<dbReference type="AlphaFoldDB" id="A0A0M0JJR7"/>
<protein>
    <submittedName>
        <fullName evidence="1">Uncharacterized protein</fullName>
    </submittedName>
</protein>
<dbReference type="EMBL" id="JWZX01002847">
    <property type="protein sequence ID" value="KOO26468.1"/>
    <property type="molecule type" value="Genomic_DNA"/>
</dbReference>
<keyword evidence="2" id="KW-1185">Reference proteome</keyword>
<accession>A0A0M0JJR7</accession>
<evidence type="ECO:0000313" key="1">
    <source>
        <dbReference type="EMBL" id="KOO26468.1"/>
    </source>
</evidence>
<dbReference type="OrthoDB" id="38325at2759"/>
<sequence>MLLGRGPFVRRLGSWARRFESARGAALAERLALATELTSKKAWKLDTDEAEARVMESEAAAPSGSQFTFVLSVENTAVAIMRAALMPTGQNTGAKHYGLLIGSQCDPALSLTSVGEPLIRAATAQLKQRGAERVLAIAPLPGLCEWVVKTEGWKTLDRSAPGFTADQIGAVESVARGTPRESHVLGVGTFKAARPGFERLALAYAHEILSDADSEAAMFATHGAKVVGINCALAPGLSLIP</sequence>
<name>A0A0M0JJR7_9EUKA</name>
<gene>
    <name evidence="1" type="ORF">Ctob_011814</name>
</gene>
<dbReference type="Proteomes" id="UP000037460">
    <property type="component" value="Unassembled WGS sequence"/>
</dbReference>